<feature type="domain" description="FAD-binding FR-type" evidence="11">
    <location>
        <begin position="7"/>
        <end position="106"/>
    </location>
</feature>
<dbReference type="InterPro" id="IPR017938">
    <property type="entry name" value="Riboflavin_synthase-like_b-brl"/>
</dbReference>
<evidence type="ECO:0000259" key="10">
    <source>
        <dbReference type="PROSITE" id="PS51085"/>
    </source>
</evidence>
<evidence type="ECO:0000256" key="3">
    <source>
        <dbReference type="ARBA" id="ARBA00022714"/>
    </source>
</evidence>
<evidence type="ECO:0000256" key="2">
    <source>
        <dbReference type="ARBA" id="ARBA00022630"/>
    </source>
</evidence>
<dbReference type="InterPro" id="IPR012675">
    <property type="entry name" value="Beta-grasp_dom_sf"/>
</dbReference>
<dbReference type="InterPro" id="IPR001433">
    <property type="entry name" value="OxRdtase_FAD/NAD-bd"/>
</dbReference>
<dbReference type="PANTHER" id="PTHR47354">
    <property type="entry name" value="NADH OXIDOREDUCTASE HCR"/>
    <property type="match status" value="1"/>
</dbReference>
<keyword evidence="8" id="KW-0411">Iron-sulfur</keyword>
<dbReference type="SUPFAM" id="SSF54292">
    <property type="entry name" value="2Fe-2S ferredoxin-like"/>
    <property type="match status" value="1"/>
</dbReference>
<keyword evidence="6 12" id="KW-0560">Oxidoreductase</keyword>
<keyword evidence="2" id="KW-0285">Flavoprotein</keyword>
<dbReference type="Pfam" id="PF00970">
    <property type="entry name" value="FAD_binding_6"/>
    <property type="match status" value="1"/>
</dbReference>
<dbReference type="InterPro" id="IPR008333">
    <property type="entry name" value="Cbr1-like_FAD-bd_dom"/>
</dbReference>
<dbReference type="InterPro" id="IPR017927">
    <property type="entry name" value="FAD-bd_FR_type"/>
</dbReference>
<sequence length="325" mass="35496">MSAPNELCTHRMQVHHIKQECPDVWTLSLISHDVYLYEPGQFALVSIENSETLRAYTLSSTPGQSRFITLTVRRLANGSGSEWLTRRVKIGDFLWLSDAGGDFTCARREDSRYLLLAAGCGVTPIMSMCRWLAANRPGADVQVIYSVRSPEEIIFADAWPSLQPWLRLTLFAEQGARAPIMDGRLTRAHLAALVPDIATRRVMVCGPAPYMELVQKDALALGAADVQQERFHTAAVTGSGRLNITLARLRREFSAPVGTTLLTALEENNVPVNAACRAGVCGCCKTRLLSGRYTTTSTLTLTPAEIAEGYVLACSCHLQGDVAVA</sequence>
<dbReference type="EMBL" id="CP157947">
    <property type="protein sequence ID" value="XBS69038.1"/>
    <property type="molecule type" value="Genomic_DNA"/>
</dbReference>
<dbReference type="EC" id="1.6.-.-" evidence="12"/>
<dbReference type="SUPFAM" id="SSF52343">
    <property type="entry name" value="Ferredoxin reductase-like, C-terminal NADP-linked domain"/>
    <property type="match status" value="1"/>
</dbReference>
<keyword evidence="7" id="KW-0408">Iron</keyword>
<dbReference type="SUPFAM" id="SSF63380">
    <property type="entry name" value="Riboflavin synthase domain-like"/>
    <property type="match status" value="1"/>
</dbReference>
<dbReference type="Gene3D" id="3.40.50.80">
    <property type="entry name" value="Nucleotide-binding domain of ferredoxin-NADP reductase (FNR) module"/>
    <property type="match status" value="1"/>
</dbReference>
<comment type="cofactor">
    <cofactor evidence="1">
        <name>FAD</name>
        <dbReference type="ChEBI" id="CHEBI:57692"/>
    </cofactor>
</comment>
<dbReference type="Gene3D" id="2.40.30.10">
    <property type="entry name" value="Translation factors"/>
    <property type="match status" value="1"/>
</dbReference>
<dbReference type="GO" id="GO:0051537">
    <property type="term" value="F:2 iron, 2 sulfur cluster binding"/>
    <property type="evidence" value="ECO:0007669"/>
    <property type="project" value="UniProtKB-KW"/>
</dbReference>
<evidence type="ECO:0000256" key="4">
    <source>
        <dbReference type="ARBA" id="ARBA00022723"/>
    </source>
</evidence>
<dbReference type="InterPro" id="IPR001041">
    <property type="entry name" value="2Fe-2S_ferredoxin-type"/>
</dbReference>
<gene>
    <name evidence="12" type="primary">hcr</name>
    <name evidence="12" type="ORF">ABK905_21415</name>
</gene>
<protein>
    <submittedName>
        <fullName evidence="12">NADH oxidoreductase</fullName>
        <ecNumber evidence="12">1.6.-.-</ecNumber>
    </submittedName>
</protein>
<evidence type="ECO:0000259" key="11">
    <source>
        <dbReference type="PROSITE" id="PS51384"/>
    </source>
</evidence>
<evidence type="ECO:0000256" key="1">
    <source>
        <dbReference type="ARBA" id="ARBA00001974"/>
    </source>
</evidence>
<dbReference type="PROSITE" id="PS51085">
    <property type="entry name" value="2FE2S_FER_2"/>
    <property type="match status" value="1"/>
</dbReference>
<dbReference type="InterPro" id="IPR039261">
    <property type="entry name" value="FNR_nucleotide-bd"/>
</dbReference>
<keyword evidence="3" id="KW-0001">2Fe-2S</keyword>
<feature type="domain" description="2Fe-2S ferredoxin-type" evidence="10">
    <location>
        <begin position="242"/>
        <end position="325"/>
    </location>
</feature>
<dbReference type="InterPro" id="IPR036010">
    <property type="entry name" value="2Fe-2S_ferredoxin-like_sf"/>
</dbReference>
<proteinExistence type="inferred from homology"/>
<dbReference type="PROSITE" id="PS51384">
    <property type="entry name" value="FAD_FR"/>
    <property type="match status" value="1"/>
</dbReference>
<accession>A0AAU7Q7G6</accession>
<evidence type="ECO:0000313" key="12">
    <source>
        <dbReference type="EMBL" id="XBS69038.1"/>
    </source>
</evidence>
<dbReference type="PANTHER" id="PTHR47354:SF6">
    <property type="entry name" value="NADH OXIDOREDUCTASE HCR"/>
    <property type="match status" value="1"/>
</dbReference>
<evidence type="ECO:0000256" key="6">
    <source>
        <dbReference type="ARBA" id="ARBA00023002"/>
    </source>
</evidence>
<dbReference type="PRINTS" id="PR00410">
    <property type="entry name" value="PHEHYDRXLASE"/>
</dbReference>
<evidence type="ECO:0000256" key="5">
    <source>
        <dbReference type="ARBA" id="ARBA00022827"/>
    </source>
</evidence>
<evidence type="ECO:0000256" key="8">
    <source>
        <dbReference type="ARBA" id="ARBA00023014"/>
    </source>
</evidence>
<name>A0AAU7Q7G6_9GAMM</name>
<keyword evidence="4" id="KW-0479">Metal-binding</keyword>
<dbReference type="GO" id="GO:0046872">
    <property type="term" value="F:metal ion binding"/>
    <property type="evidence" value="ECO:0007669"/>
    <property type="project" value="UniProtKB-KW"/>
</dbReference>
<dbReference type="CDD" id="cd00207">
    <property type="entry name" value="fer2"/>
    <property type="match status" value="1"/>
</dbReference>
<dbReference type="Pfam" id="PF00175">
    <property type="entry name" value="NAD_binding_1"/>
    <property type="match status" value="1"/>
</dbReference>
<dbReference type="InterPro" id="IPR050415">
    <property type="entry name" value="MRET"/>
</dbReference>
<evidence type="ECO:0000256" key="9">
    <source>
        <dbReference type="ARBA" id="ARBA00061434"/>
    </source>
</evidence>
<comment type="similarity">
    <text evidence="9">In the N-terminal section; belongs to the FAD-binding oxidoreductase type 6 family.</text>
</comment>
<dbReference type="AlphaFoldDB" id="A0AAU7Q7G6"/>
<reference evidence="12" key="1">
    <citation type="submission" date="2024-06" db="EMBL/GenBank/DDBJ databases">
        <authorList>
            <person name="Coelho C."/>
            <person name="Bento M."/>
            <person name="Garcia E."/>
            <person name="Camelo A."/>
            <person name="Brandao I."/>
            <person name="Espirito Santo C."/>
            <person name="Trovao J."/>
            <person name="Verissimo A."/>
            <person name="Costa J."/>
            <person name="Tiago I."/>
        </authorList>
    </citation>
    <scope>NUCLEOTIDE SEQUENCE</scope>
    <source>
        <strain evidence="12">KWT182</strain>
    </source>
</reference>
<dbReference type="GO" id="GO:0016491">
    <property type="term" value="F:oxidoreductase activity"/>
    <property type="evidence" value="ECO:0007669"/>
    <property type="project" value="UniProtKB-KW"/>
</dbReference>
<dbReference type="Pfam" id="PF00111">
    <property type="entry name" value="Fer2"/>
    <property type="match status" value="1"/>
</dbReference>
<dbReference type="Gene3D" id="3.10.20.30">
    <property type="match status" value="1"/>
</dbReference>
<evidence type="ECO:0000256" key="7">
    <source>
        <dbReference type="ARBA" id="ARBA00023004"/>
    </source>
</evidence>
<keyword evidence="5" id="KW-0274">FAD</keyword>
<dbReference type="NCBIfam" id="NF007964">
    <property type="entry name" value="PRK10684.1"/>
    <property type="match status" value="1"/>
</dbReference>
<organism evidence="12">
    <name type="scientific">Acerihabitans sp. KWT182</name>
    <dbReference type="NCBI Taxonomy" id="3157919"/>
    <lineage>
        <taxon>Bacteria</taxon>
        <taxon>Pseudomonadati</taxon>
        <taxon>Pseudomonadota</taxon>
        <taxon>Gammaproteobacteria</taxon>
        <taxon>Enterobacterales</taxon>
        <taxon>Pectobacteriaceae</taxon>
        <taxon>Acerihabitans</taxon>
    </lineage>
</organism>